<accession>S5Z9B7</accession>
<organism evidence="1 2">
    <name type="scientific">Geobacillus genomosp. 3</name>
    <dbReference type="NCBI Taxonomy" id="1921421"/>
    <lineage>
        <taxon>Bacteria</taxon>
        <taxon>Bacillati</taxon>
        <taxon>Bacillota</taxon>
        <taxon>Bacilli</taxon>
        <taxon>Bacillales</taxon>
        <taxon>Anoxybacillaceae</taxon>
        <taxon>Geobacillus</taxon>
    </lineage>
</organism>
<evidence type="ECO:0000313" key="1">
    <source>
        <dbReference type="EMBL" id="AGT30785.1"/>
    </source>
</evidence>
<name>S5Z9B7_GEOG3</name>
<reference evidence="1 2" key="1">
    <citation type="journal article" date="2014" name="Genome Announc.">
        <title>Complete Genome Sequence of the Thermophilic Polychlorinated Biphenyl Degrader Geobacillus sp. Strain JF8 (NBRC 109937).</title>
        <authorList>
            <person name="Shintani M."/>
            <person name="Ohtsubo Y."/>
            <person name="Fukuda K."/>
            <person name="Hosoyama A."/>
            <person name="Ohji S."/>
            <person name="Yamazoe A."/>
            <person name="Fujita N."/>
            <person name="Nagata Y."/>
            <person name="Tsuda M."/>
            <person name="Hatta T."/>
            <person name="Kimbara K."/>
        </authorList>
    </citation>
    <scope>NUCLEOTIDE SEQUENCE [LARGE SCALE GENOMIC DNA]</scope>
    <source>
        <strain evidence="1 2">JF8</strain>
    </source>
</reference>
<dbReference type="STRING" id="1921421.M493_02255"/>
<dbReference type="KEGG" id="gjf:M493_02255"/>
<dbReference type="PATRIC" id="fig|1345697.3.peg.373"/>
<dbReference type="EMBL" id="CP006254">
    <property type="protein sequence ID" value="AGT30785.1"/>
    <property type="molecule type" value="Genomic_DNA"/>
</dbReference>
<dbReference type="Proteomes" id="UP000015500">
    <property type="component" value="Chromosome"/>
</dbReference>
<keyword evidence="2" id="KW-1185">Reference proteome</keyword>
<proteinExistence type="predicted"/>
<dbReference type="HOGENOM" id="CLU_1765424_0_0_9"/>
<evidence type="ECO:0000313" key="2">
    <source>
        <dbReference type="Proteomes" id="UP000015500"/>
    </source>
</evidence>
<dbReference type="RefSeq" id="WP_020958596.1">
    <property type="nucleotide sequence ID" value="NC_022080.4"/>
</dbReference>
<protein>
    <submittedName>
        <fullName evidence="1">Uncharacterized protein</fullName>
    </submittedName>
</protein>
<dbReference type="AlphaFoldDB" id="S5Z9B7"/>
<gene>
    <name evidence="1" type="ORF">M493_02255</name>
</gene>
<sequence>MSNPLRNIAEAVSQMREPLRDLDAANEALKQELRPYVQDKASTYPLFARLDALAHELGVHTAALLADPLQPSRMKYHLSVLFRAAEAMTETNEMLKAAGRFHPDTPLQALTRALVRLVPAVAAIYGRYESLFIVPPRFQQLSRLWRHAEGG</sequence>